<protein>
    <recommendedName>
        <fullName evidence="2">Glycosyl hydrolase family 32 N-terminal domain-containing protein</fullName>
    </recommendedName>
</protein>
<dbReference type="SUPFAM" id="SSF75005">
    <property type="entry name" value="Arabinanase/levansucrase/invertase"/>
    <property type="match status" value="3"/>
</dbReference>
<gene>
    <name evidence="1" type="ORF">F4148_17090</name>
</gene>
<dbReference type="AlphaFoldDB" id="A0A6B1G384"/>
<name>A0A6B1G384_9CHLR</name>
<evidence type="ECO:0000313" key="1">
    <source>
        <dbReference type="EMBL" id="MYH63389.1"/>
    </source>
</evidence>
<dbReference type="Gene3D" id="2.115.10.20">
    <property type="entry name" value="Glycosyl hydrolase domain, family 43"/>
    <property type="match status" value="2"/>
</dbReference>
<dbReference type="EMBL" id="VYDA01000607">
    <property type="protein sequence ID" value="MYH63389.1"/>
    <property type="molecule type" value="Genomic_DNA"/>
</dbReference>
<organism evidence="1">
    <name type="scientific">Caldilineaceae bacterium SB0675_bin_29</name>
    <dbReference type="NCBI Taxonomy" id="2605266"/>
    <lineage>
        <taxon>Bacteria</taxon>
        <taxon>Bacillati</taxon>
        <taxon>Chloroflexota</taxon>
        <taxon>Caldilineae</taxon>
        <taxon>Caldilineales</taxon>
        <taxon>Caldilineaceae</taxon>
    </lineage>
</organism>
<dbReference type="InterPro" id="IPR023296">
    <property type="entry name" value="Glyco_hydro_beta-prop_sf"/>
</dbReference>
<evidence type="ECO:0008006" key="2">
    <source>
        <dbReference type="Google" id="ProtNLM"/>
    </source>
</evidence>
<comment type="caution">
    <text evidence="1">The sequence shown here is derived from an EMBL/GenBank/DDBJ whole genome shotgun (WGS) entry which is preliminary data.</text>
</comment>
<sequence>MAERRNVSVGSSLLERDAQEDNLALINIASNKQLFADNYLIESLKDARQVMNPARKLENNPILWPEKPWEGDYLGVSDVWFDHADQVFKMFYRPATHRAYLTPDGALAAEAPTDDDPITACLALSDDGINWERPDLGLVEYQGSKKNNLLPEDAFMPYFFQDLHEEDPRKRYKGLIRTGSTTTTMTFDLYYSPDSLNWTPCEHNPVIDTAPRIGRWGPTKFMGWDPIRQVYAAHMENCHHRRCPHDKRLIGRAESPDMVHWSDPETILMPDEQDPPDTEFYVMPVIVYAGLYVGLPWIFRTNDSTHHPELVFSRNGIHYERNYREPFIQRGGHSGEYDASCVYNLEPLVHNDRIYTYYTGSNWRSYRTLLELGDRGVGAIGVAETPLDGFVAVEGKKRGYSEMVTRSFGFDGRQLRLNLQAHLADDVLPNECEVRVALLTPNHQPLPGFGFEDADPITTTNQAHLVSWQGRSDLGELAGGPIKLHFYFRNAKLFAFQFVDPAD</sequence>
<reference evidence="1" key="1">
    <citation type="submission" date="2019-09" db="EMBL/GenBank/DDBJ databases">
        <title>Characterisation of the sponge microbiome using genome-centric metagenomics.</title>
        <authorList>
            <person name="Engelberts J.P."/>
            <person name="Robbins S.J."/>
            <person name="De Goeij J.M."/>
            <person name="Aranda M."/>
            <person name="Bell S.C."/>
            <person name="Webster N.S."/>
        </authorList>
    </citation>
    <scope>NUCLEOTIDE SEQUENCE</scope>
    <source>
        <strain evidence="1">SB0675_bin_29</strain>
    </source>
</reference>
<proteinExistence type="predicted"/>
<accession>A0A6B1G384</accession>